<dbReference type="GO" id="GO:0015128">
    <property type="term" value="F:gluconate transmembrane transporter activity"/>
    <property type="evidence" value="ECO:0007669"/>
    <property type="project" value="InterPro"/>
</dbReference>
<sequence length="115" mass="11628">MVEVSTLGALAALVVAIGLILRKVPPAYGMIIGALVGGIVGGVSLTDTVNLMIGGAQGIVTAVLRILAAGVLAGVLIESGAATSIAETIVKKSVKPAPCLRCCRHHDSDCGWRLR</sequence>
<evidence type="ECO:0000313" key="3">
    <source>
        <dbReference type="EMBL" id="GAL06519.1"/>
    </source>
</evidence>
<dbReference type="AlphaFoldDB" id="A0A090QXF3"/>
<dbReference type="Pfam" id="PF13726">
    <property type="entry name" value="Na_H_antiport_2"/>
    <property type="match status" value="1"/>
</dbReference>
<comment type="caution">
    <text evidence="3">The sequence shown here is derived from an EMBL/GenBank/DDBJ whole genome shotgun (WGS) entry which is preliminary data.</text>
</comment>
<keyword evidence="1" id="KW-1133">Transmembrane helix</keyword>
<feature type="domain" description="Putative Na+/H+ antiporter N-terminal" evidence="2">
    <location>
        <begin position="10"/>
        <end position="91"/>
    </location>
</feature>
<organism evidence="3 4">
    <name type="scientific">Photobacterium aphoticum</name>
    <dbReference type="NCBI Taxonomy" id="754436"/>
    <lineage>
        <taxon>Bacteria</taxon>
        <taxon>Pseudomonadati</taxon>
        <taxon>Pseudomonadota</taxon>
        <taxon>Gammaproteobacteria</taxon>
        <taxon>Vibrionales</taxon>
        <taxon>Vibrionaceae</taxon>
        <taxon>Photobacterium</taxon>
    </lineage>
</organism>
<dbReference type="InterPro" id="IPR032813">
    <property type="entry name" value="Na_H_antiport_N"/>
</dbReference>
<dbReference type="STRING" id="754436.JCM19237_2610"/>
<feature type="transmembrane region" description="Helical" evidence="1">
    <location>
        <begin position="58"/>
        <end position="77"/>
    </location>
</feature>
<keyword evidence="1" id="KW-0472">Membrane</keyword>
<evidence type="ECO:0000313" key="4">
    <source>
        <dbReference type="Proteomes" id="UP000029227"/>
    </source>
</evidence>
<name>A0A090QXF3_9GAMM</name>
<feature type="transmembrane region" description="Helical" evidence="1">
    <location>
        <begin position="28"/>
        <end position="46"/>
    </location>
</feature>
<dbReference type="InterPro" id="IPR003474">
    <property type="entry name" value="Glcn_transporter"/>
</dbReference>
<evidence type="ECO:0000256" key="1">
    <source>
        <dbReference type="SAM" id="Phobius"/>
    </source>
</evidence>
<dbReference type="PANTHER" id="PTHR30354">
    <property type="entry name" value="GNT FAMILY GLUCONATE TRANSPORTER"/>
    <property type="match status" value="1"/>
</dbReference>
<gene>
    <name evidence="3" type="ORF">JCM19237_2610</name>
</gene>
<evidence type="ECO:0000259" key="2">
    <source>
        <dbReference type="Pfam" id="PF13726"/>
    </source>
</evidence>
<dbReference type="EMBL" id="BBMN01000011">
    <property type="protein sequence ID" value="GAL06519.1"/>
    <property type="molecule type" value="Genomic_DNA"/>
</dbReference>
<dbReference type="PANTHER" id="PTHR30354:SF23">
    <property type="entry name" value="GNTP FAMILY PERMEASE"/>
    <property type="match status" value="1"/>
</dbReference>
<dbReference type="GO" id="GO:0005886">
    <property type="term" value="C:plasma membrane"/>
    <property type="evidence" value="ECO:0007669"/>
    <property type="project" value="TreeGrafter"/>
</dbReference>
<dbReference type="eggNOG" id="COG2610">
    <property type="taxonomic scope" value="Bacteria"/>
</dbReference>
<accession>A0A090QXF3</accession>
<reference evidence="3 4" key="1">
    <citation type="journal article" date="2014" name="Genome Announc.">
        <title>Draft Genome Sequences of Two Vibrionaceae Species, Vibrio ponticus C121 and Photobacterium aphoticum C119, Isolated as Coral Reef Microbiota.</title>
        <authorList>
            <person name="Al-saari N."/>
            <person name="Meirelles P.M."/>
            <person name="Mino S."/>
            <person name="Suda W."/>
            <person name="Oshima K."/>
            <person name="Hattori M."/>
            <person name="Ohkuma M."/>
            <person name="Thompson F.L."/>
            <person name="Gomez-Gil B."/>
            <person name="Sawabe T."/>
            <person name="Sawabe T."/>
        </authorList>
    </citation>
    <scope>NUCLEOTIDE SEQUENCE [LARGE SCALE GENOMIC DNA]</scope>
    <source>
        <strain evidence="3 4">JCM 19237</strain>
    </source>
</reference>
<proteinExistence type="predicted"/>
<protein>
    <submittedName>
        <fullName evidence="3">D-glycerate transporter</fullName>
    </submittedName>
</protein>
<keyword evidence="1" id="KW-0812">Transmembrane</keyword>
<dbReference type="Proteomes" id="UP000029227">
    <property type="component" value="Unassembled WGS sequence"/>
</dbReference>